<feature type="domain" description="DUF4349" evidence="10">
    <location>
        <begin position="178"/>
        <end position="396"/>
    </location>
</feature>
<name>A0ABS4GEF7_9FIRM</name>
<comment type="caution">
    <text evidence="11">The sequence shown here is derived from an EMBL/GenBank/DDBJ whole genome shotgun (WGS) entry which is preliminary data.</text>
</comment>
<comment type="subcellular location">
    <subcellularLocation>
        <location evidence="1">Membrane</location>
        <topology evidence="1">Single-pass membrane protein</topology>
    </subcellularLocation>
</comment>
<evidence type="ECO:0000256" key="2">
    <source>
        <dbReference type="ARBA" id="ARBA00022692"/>
    </source>
</evidence>
<dbReference type="InterPro" id="IPR051474">
    <property type="entry name" value="Anti-sigma-K/W_factor"/>
</dbReference>
<evidence type="ECO:0000256" key="5">
    <source>
        <dbReference type="ARBA" id="ARBA00024353"/>
    </source>
</evidence>
<dbReference type="Pfam" id="PF14257">
    <property type="entry name" value="DUF4349"/>
    <property type="match status" value="1"/>
</dbReference>
<evidence type="ECO:0000256" key="4">
    <source>
        <dbReference type="ARBA" id="ARBA00023136"/>
    </source>
</evidence>
<evidence type="ECO:0000313" key="11">
    <source>
        <dbReference type="EMBL" id="MBP1926081.1"/>
    </source>
</evidence>
<sequence length="406" mass="46186">MNCNEIKDMLSLYIDGELDENEKKTVEEHVGICESCRNELEQYQKIINVLQNLIEEEPPKGYCKRLHEKLLKAKQQKKISARSKWVKYGSIAAAFVLVVSVIYVSSNLRMGSSVKNENSVAYDRDMQATESPAAPSEGAEMYGLGTNDSKIEEQESASGGNNTLMKASLSIEEERKIKIIKSGKITTQTEGYDLFINNLISKVEGLGGYIEQNNTDVNNWYGDRDKKIKSGYLKLRVPDEYFEELVIYLETESDVYQKNVTSTDMTKEYYEKDNRVKNLELQETHLRELFANAKTVEETLLIENELRRVRTEIDALNINLSDIDDRASMSTISLEVQEVLKANLSMSDRDNVWERAKEGFVNTINGIVDVTENIIISLISVTPILVPALIILVIVWIKLRKNKTKS</sequence>
<proteinExistence type="inferred from homology"/>
<reference evidence="11 12" key="1">
    <citation type="submission" date="2021-03" db="EMBL/GenBank/DDBJ databases">
        <title>Genomic Encyclopedia of Type Strains, Phase IV (KMG-IV): sequencing the most valuable type-strain genomes for metagenomic binning, comparative biology and taxonomic classification.</title>
        <authorList>
            <person name="Goeker M."/>
        </authorList>
    </citation>
    <scope>NUCLEOTIDE SEQUENCE [LARGE SCALE GENOMIC DNA]</scope>
    <source>
        <strain evidence="11 12">DSM 24004</strain>
    </source>
</reference>
<feature type="domain" description="Putative zinc-finger" evidence="9">
    <location>
        <begin position="3"/>
        <end position="37"/>
    </location>
</feature>
<dbReference type="InterPro" id="IPR025645">
    <property type="entry name" value="DUF4349"/>
</dbReference>
<gene>
    <name evidence="11" type="ORF">J2Z76_001945</name>
</gene>
<keyword evidence="2 8" id="KW-0812">Transmembrane</keyword>
<feature type="transmembrane region" description="Helical" evidence="8">
    <location>
        <begin position="85"/>
        <end position="105"/>
    </location>
</feature>
<keyword evidence="12" id="KW-1185">Reference proteome</keyword>
<dbReference type="RefSeq" id="WP_209511815.1">
    <property type="nucleotide sequence ID" value="NZ_JAGGKS010000005.1"/>
</dbReference>
<dbReference type="Proteomes" id="UP001519342">
    <property type="component" value="Unassembled WGS sequence"/>
</dbReference>
<protein>
    <recommendedName>
        <fullName evidence="6">Anti-sigma-W factor RsiW</fullName>
    </recommendedName>
</protein>
<evidence type="ECO:0000256" key="6">
    <source>
        <dbReference type="ARBA" id="ARBA00024438"/>
    </source>
</evidence>
<evidence type="ECO:0000256" key="3">
    <source>
        <dbReference type="ARBA" id="ARBA00022989"/>
    </source>
</evidence>
<keyword evidence="3 8" id="KW-1133">Transmembrane helix</keyword>
<organism evidence="11 12">
    <name type="scientific">Sedimentibacter acidaminivorans</name>
    <dbReference type="NCBI Taxonomy" id="913099"/>
    <lineage>
        <taxon>Bacteria</taxon>
        <taxon>Bacillati</taxon>
        <taxon>Bacillota</taxon>
        <taxon>Tissierellia</taxon>
        <taxon>Sedimentibacter</taxon>
    </lineage>
</organism>
<dbReference type="Gene3D" id="1.10.10.1320">
    <property type="entry name" value="Anti-sigma factor, zinc-finger domain"/>
    <property type="match status" value="1"/>
</dbReference>
<dbReference type="PANTHER" id="PTHR37461">
    <property type="entry name" value="ANTI-SIGMA-K FACTOR RSKA"/>
    <property type="match status" value="1"/>
</dbReference>
<dbReference type="PANTHER" id="PTHR37461:SF1">
    <property type="entry name" value="ANTI-SIGMA-K FACTOR RSKA"/>
    <property type="match status" value="1"/>
</dbReference>
<evidence type="ECO:0000313" key="12">
    <source>
        <dbReference type="Proteomes" id="UP001519342"/>
    </source>
</evidence>
<evidence type="ECO:0000259" key="10">
    <source>
        <dbReference type="Pfam" id="PF14257"/>
    </source>
</evidence>
<feature type="transmembrane region" description="Helical" evidence="8">
    <location>
        <begin position="374"/>
        <end position="397"/>
    </location>
</feature>
<comment type="similarity">
    <text evidence="5">Belongs to the zinc-associated anti-sigma factor (ZAS) superfamily. Anti-sigma-W factor family.</text>
</comment>
<evidence type="ECO:0000256" key="8">
    <source>
        <dbReference type="SAM" id="Phobius"/>
    </source>
</evidence>
<evidence type="ECO:0000256" key="7">
    <source>
        <dbReference type="SAM" id="MobiDB-lite"/>
    </source>
</evidence>
<dbReference type="Pfam" id="PF13490">
    <property type="entry name" value="zf-HC2"/>
    <property type="match status" value="1"/>
</dbReference>
<dbReference type="EMBL" id="JAGGKS010000005">
    <property type="protein sequence ID" value="MBP1926081.1"/>
    <property type="molecule type" value="Genomic_DNA"/>
</dbReference>
<dbReference type="InterPro" id="IPR027383">
    <property type="entry name" value="Znf_put"/>
</dbReference>
<keyword evidence="4 8" id="KW-0472">Membrane</keyword>
<evidence type="ECO:0000259" key="9">
    <source>
        <dbReference type="Pfam" id="PF13490"/>
    </source>
</evidence>
<accession>A0ABS4GEF7</accession>
<feature type="region of interest" description="Disordered" evidence="7">
    <location>
        <begin position="125"/>
        <end position="144"/>
    </location>
</feature>
<dbReference type="InterPro" id="IPR041916">
    <property type="entry name" value="Anti_sigma_zinc_sf"/>
</dbReference>
<evidence type="ECO:0000256" key="1">
    <source>
        <dbReference type="ARBA" id="ARBA00004167"/>
    </source>
</evidence>